<dbReference type="AlphaFoldDB" id="A0A7I4YVN0"/>
<dbReference type="GO" id="GO:0043139">
    <property type="term" value="F:5'-3' DNA helicase activity"/>
    <property type="evidence" value="ECO:0007669"/>
    <property type="project" value="TreeGrafter"/>
</dbReference>
<dbReference type="OrthoDB" id="306218at2759"/>
<dbReference type="PANTHER" id="PTHR43788:SF16">
    <property type="entry name" value="HELICASE WITH ZINC FINGER 2"/>
    <property type="match status" value="1"/>
</dbReference>
<keyword evidence="8" id="KW-1185">Reference proteome</keyword>
<dbReference type="InterPro" id="IPR050534">
    <property type="entry name" value="Coronavir_polyprotein_1ab"/>
</dbReference>
<dbReference type="WBParaSite" id="HCON_00148580-00001">
    <property type="protein sequence ID" value="HCON_00148580-00001"/>
    <property type="gene ID" value="HCON_00148580"/>
</dbReference>
<keyword evidence="3" id="KW-0378">Hydrolase</keyword>
<evidence type="ECO:0000259" key="7">
    <source>
        <dbReference type="Pfam" id="PF13087"/>
    </source>
</evidence>
<dbReference type="Pfam" id="PF13086">
    <property type="entry name" value="AAA_11"/>
    <property type="match status" value="1"/>
</dbReference>
<sequence length="536" mass="59537">MAKLFYVACAALSATNFTFDDKQTHHLTDVVPSLEAYSVRLQGLSSSMRCPANTILDWVYGAACPPRTLAIEDADPTDSPSSVRFRGSRLHLRDDQRRAINMGLAGLPLLAIRAAYGSGKTVIGAFLAALLAERHLAVLRFIADSALVDGVPATPVDLHTVLKTLTDLYGDRMEERERERCQHYIERRRLLETLLFHPDACLHLSDEDREEHRLAERENSDATEEAVKVMMRVRFPSIICMTTASLLNSTAKGGLFDELLTGCTVLIVDEASQVPEPAFVAIAARFPYARQIYIGDPHQLEPHVRCSRSSRAAQLGAKGAMDVILRSRVPTAALTTTFRAHPSLNALPNYLFYNGTLTSGTRASERCLMTRTLRLPNPDLPLVFVNVPGRSQASLSGSHRNENEAECCQDIVRQLVALNVSPRSIAIVTFYKAQQQLLFNYATQHGIALYTVDSVQGREMDIVIVLTSRTDVSSASGDFLDDPRRMNVALTRCRHGQFILGYVRTLRTLRNWGRLIQWVENARTIVSTASLPDLFD</sequence>
<evidence type="ECO:0000256" key="1">
    <source>
        <dbReference type="ARBA" id="ARBA00007913"/>
    </source>
</evidence>
<feature type="domain" description="DNA2/NAM7 helicase-like C-terminal" evidence="7">
    <location>
        <begin position="329"/>
        <end position="501"/>
    </location>
</feature>
<dbReference type="Gene3D" id="3.40.50.300">
    <property type="entry name" value="P-loop containing nucleotide triphosphate hydrolases"/>
    <property type="match status" value="2"/>
</dbReference>
<dbReference type="Pfam" id="PF13087">
    <property type="entry name" value="AAA_12"/>
    <property type="match status" value="1"/>
</dbReference>
<keyword evidence="5" id="KW-0067">ATP-binding</keyword>
<evidence type="ECO:0000313" key="8">
    <source>
        <dbReference type="Proteomes" id="UP000025227"/>
    </source>
</evidence>
<name>A0A7I4YVN0_HAECO</name>
<organism evidence="8 9">
    <name type="scientific">Haemonchus contortus</name>
    <name type="common">Barber pole worm</name>
    <dbReference type="NCBI Taxonomy" id="6289"/>
    <lineage>
        <taxon>Eukaryota</taxon>
        <taxon>Metazoa</taxon>
        <taxon>Ecdysozoa</taxon>
        <taxon>Nematoda</taxon>
        <taxon>Chromadorea</taxon>
        <taxon>Rhabditida</taxon>
        <taxon>Rhabditina</taxon>
        <taxon>Rhabditomorpha</taxon>
        <taxon>Strongyloidea</taxon>
        <taxon>Trichostrongylidae</taxon>
        <taxon>Haemonchus</taxon>
    </lineage>
</organism>
<protein>
    <submittedName>
        <fullName evidence="9">AAA_12 domain-containing protein</fullName>
    </submittedName>
</protein>
<dbReference type="PANTHER" id="PTHR43788">
    <property type="entry name" value="DNA2/NAM7 HELICASE FAMILY MEMBER"/>
    <property type="match status" value="1"/>
</dbReference>
<dbReference type="InterPro" id="IPR047187">
    <property type="entry name" value="SF1_C_Upf1"/>
</dbReference>
<evidence type="ECO:0000313" key="9">
    <source>
        <dbReference type="WBParaSite" id="HCON_00148580-00001"/>
    </source>
</evidence>
<dbReference type="CDD" id="cd18808">
    <property type="entry name" value="SF1_C_Upf1"/>
    <property type="match status" value="1"/>
</dbReference>
<dbReference type="Proteomes" id="UP000025227">
    <property type="component" value="Unplaced"/>
</dbReference>
<dbReference type="GO" id="GO:0005524">
    <property type="term" value="F:ATP binding"/>
    <property type="evidence" value="ECO:0007669"/>
    <property type="project" value="UniProtKB-KW"/>
</dbReference>
<dbReference type="InterPro" id="IPR041679">
    <property type="entry name" value="DNA2/NAM7-like_C"/>
</dbReference>
<reference evidence="9" key="1">
    <citation type="submission" date="2020-12" db="UniProtKB">
        <authorList>
            <consortium name="WormBaseParasite"/>
        </authorList>
    </citation>
    <scope>IDENTIFICATION</scope>
    <source>
        <strain evidence="9">MHco3</strain>
    </source>
</reference>
<proteinExistence type="inferred from homology"/>
<comment type="similarity">
    <text evidence="1">Belongs to the DNA2/NAM7 helicase family.</text>
</comment>
<keyword evidence="4" id="KW-0347">Helicase</keyword>
<evidence type="ECO:0000256" key="5">
    <source>
        <dbReference type="ARBA" id="ARBA00022840"/>
    </source>
</evidence>
<dbReference type="InterPro" id="IPR041677">
    <property type="entry name" value="DNA2/NAM7_AAA_11"/>
</dbReference>
<keyword evidence="2" id="KW-0547">Nucleotide-binding</keyword>
<evidence type="ECO:0000256" key="3">
    <source>
        <dbReference type="ARBA" id="ARBA00022801"/>
    </source>
</evidence>
<evidence type="ECO:0000256" key="2">
    <source>
        <dbReference type="ARBA" id="ARBA00022741"/>
    </source>
</evidence>
<dbReference type="SUPFAM" id="SSF52540">
    <property type="entry name" value="P-loop containing nucleoside triphosphate hydrolases"/>
    <property type="match status" value="1"/>
</dbReference>
<dbReference type="InterPro" id="IPR027417">
    <property type="entry name" value="P-loop_NTPase"/>
</dbReference>
<evidence type="ECO:0000259" key="6">
    <source>
        <dbReference type="Pfam" id="PF13086"/>
    </source>
</evidence>
<feature type="domain" description="DNA2/NAM7 helicase helicase" evidence="6">
    <location>
        <begin position="238"/>
        <end position="304"/>
    </location>
</feature>
<dbReference type="GO" id="GO:0016787">
    <property type="term" value="F:hydrolase activity"/>
    <property type="evidence" value="ECO:0007669"/>
    <property type="project" value="UniProtKB-KW"/>
</dbReference>
<accession>A0A7I4YVN0</accession>
<evidence type="ECO:0000256" key="4">
    <source>
        <dbReference type="ARBA" id="ARBA00022806"/>
    </source>
</evidence>